<sequence length="153" mass="16438">MEPIRMKSILSLLAAFFCTSAFAQDPAQGHVQLELTDTMSGVQNRSIIAASCAKVADAAVSAHAAGKLSDVINQAAKAKQTGSSDDPYFNSLVRSYSFDPKDDFLFSALFFSQLNINWLEQKQPYQGALESLYKAYVAASCAQVAKISGSSKP</sequence>
<organism evidence="2">
    <name type="scientific">uncultured Stenotrophomonas sp</name>
    <dbReference type="NCBI Taxonomy" id="165438"/>
    <lineage>
        <taxon>Bacteria</taxon>
        <taxon>Pseudomonadati</taxon>
        <taxon>Pseudomonadota</taxon>
        <taxon>Gammaproteobacteria</taxon>
        <taxon>Lysobacterales</taxon>
        <taxon>Lysobacteraceae</taxon>
        <taxon>Stenotrophomonas</taxon>
        <taxon>environmental samples</taxon>
    </lineage>
</organism>
<accession>A0A1Y5Q623</accession>
<evidence type="ECO:0000313" key="2">
    <source>
        <dbReference type="EMBL" id="SBV37681.1"/>
    </source>
</evidence>
<reference evidence="2" key="1">
    <citation type="submission" date="2016-03" db="EMBL/GenBank/DDBJ databases">
        <authorList>
            <person name="Ploux O."/>
        </authorList>
    </citation>
    <scope>NUCLEOTIDE SEQUENCE</scope>
    <source>
        <strain evidence="2">UC10</strain>
    </source>
</reference>
<name>A0A1Y5Q623_9GAMM</name>
<feature type="signal peptide" evidence="1">
    <location>
        <begin position="1"/>
        <end position="23"/>
    </location>
</feature>
<evidence type="ECO:0008006" key="3">
    <source>
        <dbReference type="Google" id="ProtNLM"/>
    </source>
</evidence>
<proteinExistence type="predicted"/>
<keyword evidence="1" id="KW-0732">Signal</keyword>
<dbReference type="AlphaFoldDB" id="A0A1Y5Q623"/>
<feature type="chain" id="PRO_5012576815" description="Secreted protein" evidence="1">
    <location>
        <begin position="24"/>
        <end position="153"/>
    </location>
</feature>
<evidence type="ECO:0000256" key="1">
    <source>
        <dbReference type="SAM" id="SignalP"/>
    </source>
</evidence>
<dbReference type="EMBL" id="FLTS01000001">
    <property type="protein sequence ID" value="SBV37681.1"/>
    <property type="molecule type" value="Genomic_DNA"/>
</dbReference>
<gene>
    <name evidence="2" type="ORF">STPYR_12624</name>
</gene>
<protein>
    <recommendedName>
        <fullName evidence="3">Secreted protein</fullName>
    </recommendedName>
</protein>